<keyword evidence="4" id="KW-1185">Reference proteome</keyword>
<keyword evidence="3" id="KW-0378">Hydrolase</keyword>
<keyword evidence="3" id="KW-0547">Nucleotide-binding</keyword>
<evidence type="ECO:0000259" key="1">
    <source>
        <dbReference type="Pfam" id="PF04851"/>
    </source>
</evidence>
<dbReference type="EMBL" id="JACSNR010000006">
    <property type="protein sequence ID" value="MBM6923388.1"/>
    <property type="molecule type" value="Genomic_DNA"/>
</dbReference>
<dbReference type="Pfam" id="PF04851">
    <property type="entry name" value="ResIII"/>
    <property type="match status" value="1"/>
</dbReference>
<dbReference type="PANTHER" id="PTHR47396">
    <property type="entry name" value="TYPE I RESTRICTION ENZYME ECOKI R PROTEIN"/>
    <property type="match status" value="1"/>
</dbReference>
<dbReference type="InterPro" id="IPR027417">
    <property type="entry name" value="P-loop_NTPase"/>
</dbReference>
<proteinExistence type="predicted"/>
<evidence type="ECO:0000313" key="3">
    <source>
        <dbReference type="EMBL" id="MBM6923388.1"/>
    </source>
</evidence>
<gene>
    <name evidence="3" type="ORF">H9X81_06760</name>
</gene>
<comment type="caution">
    <text evidence="3">The sequence shown here is derived from an EMBL/GenBank/DDBJ whole genome shotgun (WGS) entry which is preliminary data.</text>
</comment>
<sequence length="962" mass="109842">MIKESYTEKFYTYHSKYINNALALRPPQHESLEIFARLCDTLSLRKNPTTVQQICEAHQAELDACAAEGERQKLIAELASKTAAEFYKEDLAAVRHICPTLTAFERDFPSVCFALATGIGKTRLMGACIAYLHYEKGIKNFFVMAPNLTIYNKLKDDLGNTSSPKYVFRGLDRFVNPPRIIDGDNYADFRQTTFGVNDVVINVFNISKLNADSKVKDGAPARIKRLNEVLGESYFSYLQSLPDLCIFMDESHHYHADKSFEVINELRPILGVELTATPQIQRGAKKIDFKNVVYEYSLAHALNDGQYVKVPAVITRKDFRSEEYTPEQLDKEKLNDGVRIHEDTKSQLEIYARTYGKPLVKPFVLVVAKDTEHSRQIREYLISDEFFRGYYKDKVLEINSAQRGAEKDENIEQLLSLEKPENNIEIVIHVNMLKEGWDVTNLYTIIPLRASASETLTEQTIGRGLRLPYGLRTGIEEVDRLSIVSHDKYAAIVNLANDPNSLVRKVYYIDDISPDTEEPKETMEFVPVYDSITTAPSFTEQLAMSFIHETPASYSSGEVKTQEQAIEVAKFVAQFTAKSVMELNKQVKTYDAAKDDMAKQFVQQTVVNETIRQFPALGLRPEDIAPVVQTAIETCVQALTDKVIPIPQAVVQPFTEVKQGYRSFTLDTHNMNWHPGNDILIGTELQEGGKTFEYDPNFYAREVVDTPENEIVRHLIVYDDIDYMTTADLLYSLVGDAKKHFLTYLSEDEADRVMRERQKTIAEMIHSQMRDHFFHEKIVFRATEMRPFSRIESCFGGKFKSDEVYDLRAALPAGEVRSKVFNGFKKSCHTLYKFDSNTERTFAIVLENDKEVLKWMRPSPKQFNIYYGSGGCSRYEPDFVVETANTIYMVETKASNELTSSEVLEKARAAQVYCNAASAWNAEHDGKPWVYALVSHDEVQLNSSFDYLTKNRVLYEQLSLED</sequence>
<dbReference type="GO" id="GO:0004386">
    <property type="term" value="F:helicase activity"/>
    <property type="evidence" value="ECO:0007669"/>
    <property type="project" value="UniProtKB-KW"/>
</dbReference>
<protein>
    <submittedName>
        <fullName evidence="3">DEAD/DEAH box helicase family protein</fullName>
    </submittedName>
</protein>
<dbReference type="PANTHER" id="PTHR47396:SF1">
    <property type="entry name" value="ATP-DEPENDENT HELICASE IRC3-RELATED"/>
    <property type="match status" value="1"/>
</dbReference>
<dbReference type="InterPro" id="IPR006935">
    <property type="entry name" value="Helicase/UvrB_N"/>
</dbReference>
<feature type="domain" description="Helicase/UvrB N-terminal" evidence="1">
    <location>
        <begin position="101"/>
        <end position="279"/>
    </location>
</feature>
<dbReference type="InterPro" id="IPR045572">
    <property type="entry name" value="RE_endonuc_C"/>
</dbReference>
<dbReference type="Proteomes" id="UP000724149">
    <property type="component" value="Unassembled WGS sequence"/>
</dbReference>
<accession>A0ABS2GNJ6</accession>
<organism evidence="3 4">
    <name type="scientific">Hydrogenoanaerobacterium saccharovorans</name>
    <dbReference type="NCBI Taxonomy" id="474960"/>
    <lineage>
        <taxon>Bacteria</taxon>
        <taxon>Bacillati</taxon>
        <taxon>Bacillota</taxon>
        <taxon>Clostridia</taxon>
        <taxon>Eubacteriales</taxon>
        <taxon>Oscillospiraceae</taxon>
        <taxon>Hydrogenoanaerobacterium</taxon>
    </lineage>
</organism>
<feature type="domain" description="Type III restriction enzyme C-terminal endonuclease" evidence="2">
    <location>
        <begin position="827"/>
        <end position="909"/>
    </location>
</feature>
<dbReference type="InterPro" id="IPR050742">
    <property type="entry name" value="Helicase_Restrict-Modif_Enz"/>
</dbReference>
<dbReference type="RefSeq" id="WP_204720772.1">
    <property type="nucleotide sequence ID" value="NZ_JACSNR010000006.1"/>
</dbReference>
<dbReference type="Gene3D" id="3.40.50.300">
    <property type="entry name" value="P-loop containing nucleotide triphosphate hydrolases"/>
    <property type="match status" value="2"/>
</dbReference>
<dbReference type="SUPFAM" id="SSF52540">
    <property type="entry name" value="P-loop containing nucleoside triphosphate hydrolases"/>
    <property type="match status" value="1"/>
</dbReference>
<reference evidence="3 4" key="1">
    <citation type="journal article" date="2021" name="Sci. Rep.">
        <title>The distribution of antibiotic resistance genes in chicken gut microbiota commensals.</title>
        <authorList>
            <person name="Juricova H."/>
            <person name="Matiasovicova J."/>
            <person name="Kubasova T."/>
            <person name="Cejkova D."/>
            <person name="Rychlik I."/>
        </authorList>
    </citation>
    <scope>NUCLEOTIDE SEQUENCE [LARGE SCALE GENOMIC DNA]</scope>
    <source>
        <strain evidence="3 4">An564</strain>
    </source>
</reference>
<evidence type="ECO:0000259" key="2">
    <source>
        <dbReference type="Pfam" id="PF19778"/>
    </source>
</evidence>
<evidence type="ECO:0000313" key="4">
    <source>
        <dbReference type="Proteomes" id="UP000724149"/>
    </source>
</evidence>
<name>A0ABS2GNJ6_9FIRM</name>
<keyword evidence="3" id="KW-0347">Helicase</keyword>
<keyword evidence="3" id="KW-0067">ATP-binding</keyword>
<dbReference type="Pfam" id="PF19778">
    <property type="entry name" value="RE_endonuc"/>
    <property type="match status" value="1"/>
</dbReference>